<keyword evidence="1" id="KW-0472">Membrane</keyword>
<evidence type="ECO:0000313" key="2">
    <source>
        <dbReference type="EMBL" id="MFC6890976.1"/>
    </source>
</evidence>
<feature type="transmembrane region" description="Helical" evidence="1">
    <location>
        <begin position="146"/>
        <end position="163"/>
    </location>
</feature>
<name>A0ABD5US84_9EURY</name>
<feature type="transmembrane region" description="Helical" evidence="1">
    <location>
        <begin position="37"/>
        <end position="55"/>
    </location>
</feature>
<gene>
    <name evidence="2" type="ORF">ACFQEY_18475</name>
</gene>
<keyword evidence="1" id="KW-1133">Transmembrane helix</keyword>
<sequence>MPGNEEHRRGAVITGGVVGIIAAAGLFHLYGNALASVGVLTAFFILPAIGTDLPDTDSHSSLPRKRLNHLLIGVCTLGGAVVIYRFRETLISAVSSWTQSTYVAYQEYIIIGAIVFTLFLAAKAGVPKAVQAVMPAHRGPMHSAPLWIGTFAVLGVAGIYYIPFLSIQSPGLPEAVFGAVLVAPLWGVIDHLGRDGELT</sequence>
<dbReference type="EMBL" id="JBHSXI010000030">
    <property type="protein sequence ID" value="MFC6890976.1"/>
    <property type="molecule type" value="Genomic_DNA"/>
</dbReference>
<evidence type="ECO:0000256" key="1">
    <source>
        <dbReference type="SAM" id="Phobius"/>
    </source>
</evidence>
<feature type="transmembrane region" description="Helical" evidence="1">
    <location>
        <begin position="12"/>
        <end position="31"/>
    </location>
</feature>
<reference evidence="2 3" key="1">
    <citation type="journal article" date="2019" name="Int. J. Syst. Evol. Microbiol.">
        <title>The Global Catalogue of Microorganisms (GCM) 10K type strain sequencing project: providing services to taxonomists for standard genome sequencing and annotation.</title>
        <authorList>
            <consortium name="The Broad Institute Genomics Platform"/>
            <consortium name="The Broad Institute Genome Sequencing Center for Infectious Disease"/>
            <person name="Wu L."/>
            <person name="Ma J."/>
        </authorList>
    </citation>
    <scope>NUCLEOTIDE SEQUENCE [LARGE SCALE GENOMIC DNA]</scope>
    <source>
        <strain evidence="2 3">Y73</strain>
    </source>
</reference>
<accession>A0ABD5US84</accession>
<comment type="caution">
    <text evidence="2">The sequence shown here is derived from an EMBL/GenBank/DDBJ whole genome shotgun (WGS) entry which is preliminary data.</text>
</comment>
<keyword evidence="3" id="KW-1185">Reference proteome</keyword>
<organism evidence="2 3">
    <name type="scientific">Halorubrum trueperi</name>
    <dbReference type="NCBI Taxonomy" id="2004704"/>
    <lineage>
        <taxon>Archaea</taxon>
        <taxon>Methanobacteriati</taxon>
        <taxon>Methanobacteriota</taxon>
        <taxon>Stenosarchaea group</taxon>
        <taxon>Halobacteria</taxon>
        <taxon>Halobacteriales</taxon>
        <taxon>Haloferacaceae</taxon>
        <taxon>Halorubrum</taxon>
    </lineage>
</organism>
<keyword evidence="1" id="KW-0812">Transmembrane</keyword>
<dbReference type="RefSeq" id="WP_144049604.1">
    <property type="nucleotide sequence ID" value="NZ_JBHSXI010000030.1"/>
</dbReference>
<evidence type="ECO:0000313" key="3">
    <source>
        <dbReference type="Proteomes" id="UP001596333"/>
    </source>
</evidence>
<proteinExistence type="predicted"/>
<feature type="transmembrane region" description="Helical" evidence="1">
    <location>
        <begin position="67"/>
        <end position="86"/>
    </location>
</feature>
<dbReference type="AlphaFoldDB" id="A0ABD5US84"/>
<feature type="transmembrane region" description="Helical" evidence="1">
    <location>
        <begin position="175"/>
        <end position="193"/>
    </location>
</feature>
<dbReference type="Proteomes" id="UP001596333">
    <property type="component" value="Unassembled WGS sequence"/>
</dbReference>
<protein>
    <submittedName>
        <fullName evidence="2">Uncharacterized protein</fullName>
    </submittedName>
</protein>
<feature type="transmembrane region" description="Helical" evidence="1">
    <location>
        <begin position="106"/>
        <end position="126"/>
    </location>
</feature>